<comment type="catalytic activity">
    <reaction evidence="4">
        <text>(6S)-5-formyl-5,6,7,8-tetrahydrofolate + ATP = (6R)-5,10-methenyltetrahydrofolate + ADP + phosphate</text>
        <dbReference type="Rhea" id="RHEA:10488"/>
        <dbReference type="ChEBI" id="CHEBI:30616"/>
        <dbReference type="ChEBI" id="CHEBI:43474"/>
        <dbReference type="ChEBI" id="CHEBI:57455"/>
        <dbReference type="ChEBI" id="CHEBI:57457"/>
        <dbReference type="ChEBI" id="CHEBI:456216"/>
        <dbReference type="EC" id="6.3.3.2"/>
    </reaction>
</comment>
<comment type="cofactor">
    <cofactor evidence="4">
        <name>Mg(2+)</name>
        <dbReference type="ChEBI" id="CHEBI:18420"/>
    </cofactor>
</comment>
<dbReference type="RefSeq" id="WP_060667879.1">
    <property type="nucleotide sequence ID" value="NZ_JARTGE010000095.1"/>
</dbReference>
<evidence type="ECO:0000313" key="6">
    <source>
        <dbReference type="Proteomes" id="UP000037854"/>
    </source>
</evidence>
<protein>
    <recommendedName>
        <fullName evidence="4">5-formyltetrahydrofolate cyclo-ligase</fullName>
        <ecNumber evidence="4">6.3.3.2</ecNumber>
    </recommendedName>
</protein>
<evidence type="ECO:0000256" key="2">
    <source>
        <dbReference type="ARBA" id="ARBA00022741"/>
    </source>
</evidence>
<dbReference type="PIRSF" id="PIRSF006806">
    <property type="entry name" value="FTHF_cligase"/>
    <property type="match status" value="1"/>
</dbReference>
<gene>
    <name evidence="5" type="ORF">AFL42_03630</name>
</gene>
<dbReference type="Gene3D" id="3.40.50.10420">
    <property type="entry name" value="NagB/RpiA/CoA transferase-like"/>
    <property type="match status" value="1"/>
</dbReference>
<evidence type="ECO:0000256" key="3">
    <source>
        <dbReference type="ARBA" id="ARBA00022840"/>
    </source>
</evidence>
<dbReference type="InterPro" id="IPR037171">
    <property type="entry name" value="NagB/RpiA_transferase-like"/>
</dbReference>
<dbReference type="SUPFAM" id="SSF100950">
    <property type="entry name" value="NagB/RpiA/CoA transferase-like"/>
    <property type="match status" value="1"/>
</dbReference>
<dbReference type="NCBIfam" id="TIGR02727">
    <property type="entry name" value="MTHFS_bact"/>
    <property type="match status" value="1"/>
</dbReference>
<dbReference type="Proteomes" id="UP000037854">
    <property type="component" value="Unassembled WGS sequence"/>
</dbReference>
<keyword evidence="3 4" id="KW-0067">ATP-binding</keyword>
<dbReference type="EC" id="6.3.3.2" evidence="4"/>
<dbReference type="EMBL" id="LGTK01000007">
    <property type="protein sequence ID" value="KPH77470.1"/>
    <property type="molecule type" value="Genomic_DNA"/>
</dbReference>
<sequence length="183" mass="21104">MNKTELRKKTIAKLKSLSKDKKLEIEQQLRNKLLDSDLWKKAKTIGITISQGFEWDTKPIIDKAWDEGKAVCVPKCLPNREMAFYQIHHFHQLEKGLYDILEPSPGKTIKVKKYDIDLLIVPGIVFDQNGYRIGFGGGYYDRFLVDFPNESISLASHFQVIERLPIDSHDLPVKCIVTETNKE</sequence>
<evidence type="ECO:0000256" key="4">
    <source>
        <dbReference type="RuleBase" id="RU361279"/>
    </source>
</evidence>
<dbReference type="PANTHER" id="PTHR23407">
    <property type="entry name" value="ATPASE INHIBITOR/5-FORMYLTETRAHYDROFOLATE CYCLO-LIGASE"/>
    <property type="match status" value="1"/>
</dbReference>
<dbReference type="Pfam" id="PF01812">
    <property type="entry name" value="5-FTHF_cyc-lig"/>
    <property type="match status" value="1"/>
</dbReference>
<dbReference type="InterPro" id="IPR002698">
    <property type="entry name" value="FTHF_cligase"/>
</dbReference>
<dbReference type="PANTHER" id="PTHR23407:SF1">
    <property type="entry name" value="5-FORMYLTETRAHYDROFOLATE CYCLO-LIGASE"/>
    <property type="match status" value="1"/>
</dbReference>
<accession>A0ABR5MMM1</accession>
<dbReference type="InterPro" id="IPR024185">
    <property type="entry name" value="FTHF_cligase-like_sf"/>
</dbReference>
<keyword evidence="4" id="KW-0460">Magnesium</keyword>
<name>A0ABR5MMM1_9BACI</name>
<comment type="caution">
    <text evidence="5">The sequence shown here is derived from an EMBL/GenBank/DDBJ whole genome shotgun (WGS) entry which is preliminary data.</text>
</comment>
<keyword evidence="4" id="KW-0479">Metal-binding</keyword>
<keyword evidence="2 4" id="KW-0547">Nucleotide-binding</keyword>
<organism evidence="5 6">
    <name type="scientific">Oceanobacillus caeni</name>
    <dbReference type="NCBI Taxonomy" id="405946"/>
    <lineage>
        <taxon>Bacteria</taxon>
        <taxon>Bacillati</taxon>
        <taxon>Bacillota</taxon>
        <taxon>Bacilli</taxon>
        <taxon>Bacillales</taxon>
        <taxon>Bacillaceae</taxon>
        <taxon>Oceanobacillus</taxon>
    </lineage>
</organism>
<reference evidence="5 6" key="1">
    <citation type="submission" date="2015-07" db="EMBL/GenBank/DDBJ databases">
        <title>High-quality draft genome sequence of Oceanobacillus caeni HM6, a bacillus isolated from a human feces.</title>
        <authorList>
            <person name="Kumar J."/>
            <person name="Verma M.K."/>
            <person name="Pandey R."/>
            <person name="Bhambi M."/>
            <person name="Chauhan N."/>
        </authorList>
    </citation>
    <scope>NUCLEOTIDE SEQUENCE [LARGE SCALE GENOMIC DNA]</scope>
    <source>
        <strain evidence="5 6">HM6</strain>
    </source>
</reference>
<proteinExistence type="inferred from homology"/>
<evidence type="ECO:0000256" key="1">
    <source>
        <dbReference type="ARBA" id="ARBA00010638"/>
    </source>
</evidence>
<evidence type="ECO:0000313" key="5">
    <source>
        <dbReference type="EMBL" id="KPH77470.1"/>
    </source>
</evidence>
<keyword evidence="6" id="KW-1185">Reference proteome</keyword>
<comment type="similarity">
    <text evidence="1 4">Belongs to the 5-formyltetrahydrofolate cyclo-ligase family.</text>
</comment>